<organism evidence="3 4">
    <name type="scientific">Batrachochytrium salamandrivorans</name>
    <dbReference type="NCBI Taxonomy" id="1357716"/>
    <lineage>
        <taxon>Eukaryota</taxon>
        <taxon>Fungi</taxon>
        <taxon>Fungi incertae sedis</taxon>
        <taxon>Chytridiomycota</taxon>
        <taxon>Chytridiomycota incertae sedis</taxon>
        <taxon>Chytridiomycetes</taxon>
        <taxon>Rhizophydiales</taxon>
        <taxon>Rhizophydiales incertae sedis</taxon>
        <taxon>Batrachochytrium</taxon>
    </lineage>
</organism>
<dbReference type="Proteomes" id="UP001648503">
    <property type="component" value="Unassembled WGS sequence"/>
</dbReference>
<feature type="region of interest" description="Disordered" evidence="1">
    <location>
        <begin position="338"/>
        <end position="399"/>
    </location>
</feature>
<accession>A0ABQ8FKM0</accession>
<reference evidence="3 4" key="1">
    <citation type="submission" date="2021-02" db="EMBL/GenBank/DDBJ databases">
        <title>Variation within the Batrachochytrium salamandrivorans European outbreak.</title>
        <authorList>
            <person name="Kelly M."/>
            <person name="Pasmans F."/>
            <person name="Shea T.P."/>
            <person name="Munoz J.F."/>
            <person name="Carranza S."/>
            <person name="Cuomo C.A."/>
            <person name="Martel A."/>
        </authorList>
    </citation>
    <scope>NUCLEOTIDE SEQUENCE [LARGE SCALE GENOMIC DNA]</scope>
    <source>
        <strain evidence="3 4">AMFP18/2</strain>
    </source>
</reference>
<proteinExistence type="predicted"/>
<comment type="caution">
    <text evidence="3">The sequence shown here is derived from an EMBL/GenBank/DDBJ whole genome shotgun (WGS) entry which is preliminary data.</text>
</comment>
<gene>
    <name evidence="3" type="ORF">BASA50_002668</name>
</gene>
<feature type="chain" id="PRO_5046777837" evidence="2">
    <location>
        <begin position="19"/>
        <end position="399"/>
    </location>
</feature>
<feature type="compositionally biased region" description="Basic and acidic residues" evidence="1">
    <location>
        <begin position="109"/>
        <end position="121"/>
    </location>
</feature>
<feature type="compositionally biased region" description="Basic and acidic residues" evidence="1">
    <location>
        <begin position="48"/>
        <end position="62"/>
    </location>
</feature>
<sequence>MKISTGIILSVLSTNVFAIEHLNGAHPSSLLARRAMVADADGPSLQKRNNDGDKEKQEERTKSKISVLNPDQKKFVYRKDFSKDDPYSNLSSNDGTREGPTYFRVYDPSQDRGAKGGREDAYTGLDSDQGRLSLFDALRDFPFHALGHIKNRLFRKKLGLELFFSNKDQISAVSKAVKSHFGSEKGEAIGKELYTMLEYALTISKSYQTLYRSHIQTPFDLELPFAISDRAKEIYMRLQYDVLEYIRAHILAVRAFIELIIAVPKSVILELEKILSSADNFYRAVLNAKSRYSDLLGELEIFDDSHLEDLDMHIESIGAYKYMLSDYFSKIKKRIEDHRKKPKRKGTSKSSSSTLEPKGRPEVEGKPSKDGASGSAQSKSEVLGGAPSNDVDVVDLMTF</sequence>
<keyword evidence="4" id="KW-1185">Reference proteome</keyword>
<evidence type="ECO:0000313" key="3">
    <source>
        <dbReference type="EMBL" id="KAH6599927.1"/>
    </source>
</evidence>
<name>A0ABQ8FKM0_9FUNG</name>
<dbReference type="EMBL" id="JAFCIX010000054">
    <property type="protein sequence ID" value="KAH6599927.1"/>
    <property type="molecule type" value="Genomic_DNA"/>
</dbReference>
<keyword evidence="2" id="KW-0732">Signal</keyword>
<evidence type="ECO:0000256" key="2">
    <source>
        <dbReference type="SAM" id="SignalP"/>
    </source>
</evidence>
<feature type="signal peptide" evidence="2">
    <location>
        <begin position="1"/>
        <end position="18"/>
    </location>
</feature>
<feature type="region of interest" description="Disordered" evidence="1">
    <location>
        <begin position="85"/>
        <end position="123"/>
    </location>
</feature>
<feature type="compositionally biased region" description="Basic and acidic residues" evidence="1">
    <location>
        <begin position="357"/>
        <end position="369"/>
    </location>
</feature>
<protein>
    <submittedName>
        <fullName evidence="3">Uncharacterized protein</fullName>
    </submittedName>
</protein>
<evidence type="ECO:0000313" key="4">
    <source>
        <dbReference type="Proteomes" id="UP001648503"/>
    </source>
</evidence>
<evidence type="ECO:0000256" key="1">
    <source>
        <dbReference type="SAM" id="MobiDB-lite"/>
    </source>
</evidence>
<feature type="region of interest" description="Disordered" evidence="1">
    <location>
        <begin position="41"/>
        <end position="64"/>
    </location>
</feature>